<proteinExistence type="predicted"/>
<evidence type="ECO:0000256" key="1">
    <source>
        <dbReference type="SAM" id="MobiDB-lite"/>
    </source>
</evidence>
<keyword evidence="3" id="KW-1185">Reference proteome</keyword>
<reference evidence="2 3" key="1">
    <citation type="submission" date="2023-02" db="EMBL/GenBank/DDBJ databases">
        <title>Description and genomic characterization of Microbulbifer bruguierae sp. nov., isolated from the sediment of mangrove plant Bruguiera sexangula.</title>
        <authorList>
            <person name="Long M."/>
        </authorList>
    </citation>
    <scope>NUCLEOTIDE SEQUENCE [LARGE SCALE GENOMIC DNA]</scope>
    <source>
        <strain evidence="2 3">H12</strain>
    </source>
</reference>
<feature type="region of interest" description="Disordered" evidence="1">
    <location>
        <begin position="36"/>
        <end position="58"/>
    </location>
</feature>
<dbReference type="InterPro" id="IPR022050">
    <property type="entry name" value="T_hemolysin"/>
</dbReference>
<sequence>MAVDIRTPYAFELRGLAGGYAGRTEVLGGEPVARQPYAASGDRAEDSETSPPLTFQFSGDEDAARTTVETYIARQFQQVYGARLQHFMPWLLSYGHGQQIDGVLGLRQAAREPLFLEQYFDEPLESLLEACAGVPVDRADIVEIGNLVATARGGSRLLFLMLAELFAAADLTWAIFTATPEVQHLLQKLTDNQLFLCRADGSRLGAELADWGSYYNTRPAVVAINVKAERERRLERPLISELLAVCRPQATAFARQWMEAGV</sequence>
<name>A0ABY8NK35_9GAMM</name>
<protein>
    <submittedName>
        <fullName evidence="2">Thermostable hemolysin</fullName>
    </submittedName>
</protein>
<dbReference type="EMBL" id="CP118605">
    <property type="protein sequence ID" value="WGL18427.1"/>
    <property type="molecule type" value="Genomic_DNA"/>
</dbReference>
<dbReference type="Pfam" id="PF12261">
    <property type="entry name" value="T_hemolysin"/>
    <property type="match status" value="1"/>
</dbReference>
<dbReference type="RefSeq" id="WP_280322415.1">
    <property type="nucleotide sequence ID" value="NZ_CP118605.1"/>
</dbReference>
<evidence type="ECO:0000313" key="3">
    <source>
        <dbReference type="Proteomes" id="UP001236500"/>
    </source>
</evidence>
<gene>
    <name evidence="2" type="ORF">PVT68_09045</name>
</gene>
<evidence type="ECO:0000313" key="2">
    <source>
        <dbReference type="EMBL" id="WGL18427.1"/>
    </source>
</evidence>
<dbReference type="Proteomes" id="UP001236500">
    <property type="component" value="Chromosome"/>
</dbReference>
<accession>A0ABY8NK35</accession>
<organism evidence="2 3">
    <name type="scientific">Microbulbifer bruguierae</name>
    <dbReference type="NCBI Taxonomy" id="3029061"/>
    <lineage>
        <taxon>Bacteria</taxon>
        <taxon>Pseudomonadati</taxon>
        <taxon>Pseudomonadota</taxon>
        <taxon>Gammaproteobacteria</taxon>
        <taxon>Cellvibrionales</taxon>
        <taxon>Microbulbiferaceae</taxon>
        <taxon>Microbulbifer</taxon>
    </lineage>
</organism>